<keyword evidence="3" id="KW-1185">Reference proteome</keyword>
<keyword evidence="1" id="KW-0472">Membrane</keyword>
<comment type="caution">
    <text evidence="2">The sequence shown here is derived from an EMBL/GenBank/DDBJ whole genome shotgun (WGS) entry which is preliminary data.</text>
</comment>
<feature type="transmembrane region" description="Helical" evidence="1">
    <location>
        <begin position="166"/>
        <end position="187"/>
    </location>
</feature>
<organism evidence="2 3">
    <name type="scientific">Pseudalkalibacillus berkeleyi</name>
    <dbReference type="NCBI Taxonomy" id="1069813"/>
    <lineage>
        <taxon>Bacteria</taxon>
        <taxon>Bacillati</taxon>
        <taxon>Bacillota</taxon>
        <taxon>Bacilli</taxon>
        <taxon>Bacillales</taxon>
        <taxon>Fictibacillaceae</taxon>
        <taxon>Pseudalkalibacillus</taxon>
    </lineage>
</organism>
<dbReference type="RefSeq" id="WP_236336823.1">
    <property type="nucleotide sequence ID" value="NZ_JAKIJS010000001.1"/>
</dbReference>
<accession>A0ABS9H4C9</accession>
<feature type="transmembrane region" description="Helical" evidence="1">
    <location>
        <begin position="41"/>
        <end position="65"/>
    </location>
</feature>
<evidence type="ECO:0000313" key="3">
    <source>
        <dbReference type="Proteomes" id="UP001649381"/>
    </source>
</evidence>
<protein>
    <submittedName>
        <fullName evidence="2">Uncharacterized protein</fullName>
    </submittedName>
</protein>
<feature type="transmembrane region" description="Helical" evidence="1">
    <location>
        <begin position="77"/>
        <end position="95"/>
    </location>
</feature>
<gene>
    <name evidence="2" type="ORF">L2716_13740</name>
</gene>
<keyword evidence="1" id="KW-0812">Transmembrane</keyword>
<dbReference type="Proteomes" id="UP001649381">
    <property type="component" value="Unassembled WGS sequence"/>
</dbReference>
<feature type="transmembrane region" description="Helical" evidence="1">
    <location>
        <begin position="7"/>
        <end position="29"/>
    </location>
</feature>
<evidence type="ECO:0000256" key="1">
    <source>
        <dbReference type="SAM" id="Phobius"/>
    </source>
</evidence>
<reference evidence="2 3" key="1">
    <citation type="submission" date="2022-01" db="EMBL/GenBank/DDBJ databases">
        <title>Alkalihalobacillus sp. EGI L200015, a novel bacterium isolated from a salt lake sediment.</title>
        <authorList>
            <person name="Gao L."/>
            <person name="Fang B.-Z."/>
            <person name="Li W.-J."/>
        </authorList>
    </citation>
    <scope>NUCLEOTIDE SEQUENCE [LARGE SCALE GENOMIC DNA]</scope>
    <source>
        <strain evidence="2 3">KCTC 12718</strain>
    </source>
</reference>
<evidence type="ECO:0000313" key="2">
    <source>
        <dbReference type="EMBL" id="MCF6138794.1"/>
    </source>
</evidence>
<feature type="transmembrane region" description="Helical" evidence="1">
    <location>
        <begin position="143"/>
        <end position="160"/>
    </location>
</feature>
<dbReference type="EMBL" id="JAKIJS010000001">
    <property type="protein sequence ID" value="MCF6138794.1"/>
    <property type="molecule type" value="Genomic_DNA"/>
</dbReference>
<feature type="transmembrane region" description="Helical" evidence="1">
    <location>
        <begin position="115"/>
        <end position="136"/>
    </location>
</feature>
<keyword evidence="1" id="KW-1133">Transmembrane helix</keyword>
<name>A0ABS9H4C9_9BACL</name>
<sequence length="193" mass="21817">MLLSLITSMFITFFVTSFVIVTVVVIGWISDPSLQQSVGAMIFKAIPIILLVNLIITLVMTIFLYKRYYSKGDYSGHFLSVVAGMLIGKTFSTIYKSIAFSIENSPDNRIAEYLYASTSFVTFIFVPITVVTAIFLHNKIVRLFNLKLYAIVGGAGWILLEIMPSYQMHFVHVKTYFLIAAISLLFVKKRLQN</sequence>
<proteinExistence type="predicted"/>